<dbReference type="BioCyc" id="LINT1085541:G11IQ-4973-MONOMER"/>
<sequence length="100" mass="11604">MKVSMPVEFEYNEPKIPVDVIDNTTLLISFVLQARSAFVSALYAWYDKNFPLNDGDLRESFQKGVLDILKNPEFFEKEVSEAAILYKAEELRSEDFLDNF</sequence>
<comment type="caution">
    <text evidence="1">The sequence shown here is derived from an EMBL/GenBank/DDBJ whole genome shotgun (WGS) entry which is preliminary data.</text>
</comment>
<dbReference type="EMBL" id="AHNY02000208">
    <property type="protein sequence ID" value="EMY24151.1"/>
    <property type="molecule type" value="Genomic_DNA"/>
</dbReference>
<evidence type="ECO:0000313" key="1">
    <source>
        <dbReference type="EMBL" id="EMY24151.1"/>
    </source>
</evidence>
<accession>N1UJV0</accession>
<reference evidence="1 2" key="1">
    <citation type="submission" date="2013-02" db="EMBL/GenBank/DDBJ databases">
        <authorList>
            <person name="Harkins D.M."/>
            <person name="Durkin A.S."/>
            <person name="Brinkac L.M."/>
            <person name="Haft D.H."/>
            <person name="Selengut J.D."/>
            <person name="Sanka R."/>
            <person name="DePew J."/>
            <person name="Purushe J."/>
            <person name="Picardeau M."/>
            <person name="Werts C."/>
            <person name="Goarant C."/>
            <person name="Vinetz J.M."/>
            <person name="Sutton G.G."/>
            <person name="Nierman W.C."/>
            <person name="Fouts D.E."/>
        </authorList>
    </citation>
    <scope>NUCLEOTIDE SEQUENCE [LARGE SCALE GENOMIC DNA]</scope>
    <source>
        <strain evidence="1 2">200703203</strain>
    </source>
</reference>
<proteinExistence type="predicted"/>
<gene>
    <name evidence="1" type="ORF">LEP1GSC115_2909</name>
</gene>
<protein>
    <submittedName>
        <fullName evidence="1">Uncharacterized protein</fullName>
    </submittedName>
</protein>
<evidence type="ECO:0000313" key="2">
    <source>
        <dbReference type="Proteomes" id="UP000012220"/>
    </source>
</evidence>
<organism evidence="1 2">
    <name type="scientific">Leptospira interrogans serovar Australis str. 200703203</name>
    <dbReference type="NCBI Taxonomy" id="1085541"/>
    <lineage>
        <taxon>Bacteria</taxon>
        <taxon>Pseudomonadati</taxon>
        <taxon>Spirochaetota</taxon>
        <taxon>Spirochaetia</taxon>
        <taxon>Leptospirales</taxon>
        <taxon>Leptospiraceae</taxon>
        <taxon>Leptospira</taxon>
    </lineage>
</organism>
<dbReference type="Proteomes" id="UP000012220">
    <property type="component" value="Unassembled WGS sequence"/>
</dbReference>
<dbReference type="AlphaFoldDB" id="N1UJV0"/>
<name>N1UJV0_LEPIR</name>